<dbReference type="PANTHER" id="PTHR37314:SF4">
    <property type="entry name" value="UPF0700 TRANSMEMBRANE PROTEIN YOAK"/>
    <property type="match status" value="1"/>
</dbReference>
<organism evidence="2 3">
    <name type="scientific">Diplocloster agilis</name>
    <dbReference type="NCBI Taxonomy" id="2850323"/>
    <lineage>
        <taxon>Bacteria</taxon>
        <taxon>Bacillati</taxon>
        <taxon>Bacillota</taxon>
        <taxon>Clostridia</taxon>
        <taxon>Lachnospirales</taxon>
        <taxon>Lachnospiraceae</taxon>
        <taxon>Diplocloster</taxon>
    </lineage>
</organism>
<dbReference type="InterPro" id="IPR010699">
    <property type="entry name" value="DUF1275"/>
</dbReference>
<evidence type="ECO:0000256" key="1">
    <source>
        <dbReference type="SAM" id="Phobius"/>
    </source>
</evidence>
<dbReference type="Proteomes" id="UP000712157">
    <property type="component" value="Unassembled WGS sequence"/>
</dbReference>
<dbReference type="PANTHER" id="PTHR37314">
    <property type="entry name" value="SLR0142 PROTEIN"/>
    <property type="match status" value="1"/>
</dbReference>
<proteinExistence type="predicted"/>
<feature type="transmembrane region" description="Helical" evidence="1">
    <location>
        <begin position="202"/>
        <end position="219"/>
    </location>
</feature>
<accession>A0A949NB24</accession>
<gene>
    <name evidence="2" type="ORF">KTH89_11240</name>
</gene>
<comment type="caution">
    <text evidence="2">The sequence shown here is derived from an EMBL/GenBank/DDBJ whole genome shotgun (WGS) entry which is preliminary data.</text>
</comment>
<dbReference type="AlphaFoldDB" id="A0A949NB24"/>
<sequence length="236" mass="26491">MTTAKVSTQMSESMTLAVFLTLAGGFQDAYSYNCRGKVFANAQTGNIVLLGQNLAQGNWDLVLRYLLPLAAFLAGVYITEWVHHLYKDYTRIHWRQIVLVIEILLLMVVGFLPQSLNGLANMMMSFACAMQVNSFRKFRGIPCATTMCIGNMRSATEMLCKYHITRDKNLLRKSRHYYLVILIFAAGAAAGALLSIQLGERSIWLAALLLMAGFVLMFIKEDIRKESNSETSRTEP</sequence>
<protein>
    <submittedName>
        <fullName evidence="2">DUF1275 domain-containing protein</fullName>
    </submittedName>
</protein>
<keyword evidence="1" id="KW-0472">Membrane</keyword>
<keyword evidence="1" id="KW-1133">Transmembrane helix</keyword>
<keyword evidence="3" id="KW-1185">Reference proteome</keyword>
<evidence type="ECO:0000313" key="2">
    <source>
        <dbReference type="EMBL" id="MBU9737117.1"/>
    </source>
</evidence>
<feature type="transmembrane region" description="Helical" evidence="1">
    <location>
        <begin position="62"/>
        <end position="82"/>
    </location>
</feature>
<dbReference type="EMBL" id="JAHQCW010000017">
    <property type="protein sequence ID" value="MBU9737117.1"/>
    <property type="molecule type" value="Genomic_DNA"/>
</dbReference>
<feature type="transmembrane region" description="Helical" evidence="1">
    <location>
        <begin position="176"/>
        <end position="196"/>
    </location>
</feature>
<name>A0A949NB24_9FIRM</name>
<dbReference type="Pfam" id="PF06912">
    <property type="entry name" value="DUF1275"/>
    <property type="match status" value="1"/>
</dbReference>
<reference evidence="2" key="1">
    <citation type="submission" date="2021-06" db="EMBL/GenBank/DDBJ databases">
        <title>Description of novel taxa of the family Lachnospiraceae.</title>
        <authorList>
            <person name="Chaplin A.V."/>
            <person name="Sokolova S.R."/>
            <person name="Pikina A.P."/>
            <person name="Korzhanova M."/>
            <person name="Belova V."/>
            <person name="Korostin D."/>
            <person name="Efimov B.A."/>
        </authorList>
    </citation>
    <scope>NUCLEOTIDE SEQUENCE</scope>
    <source>
        <strain evidence="2">ASD5720</strain>
    </source>
</reference>
<dbReference type="RefSeq" id="WP_158343807.1">
    <property type="nucleotide sequence ID" value="NZ_JAHQCW010000017.1"/>
</dbReference>
<evidence type="ECO:0000313" key="3">
    <source>
        <dbReference type="Proteomes" id="UP000712157"/>
    </source>
</evidence>
<keyword evidence="1" id="KW-0812">Transmembrane</keyword>
<feature type="transmembrane region" description="Helical" evidence="1">
    <location>
        <begin position="94"/>
        <end position="112"/>
    </location>
</feature>